<dbReference type="InterPro" id="IPR015943">
    <property type="entry name" value="WD40/YVTN_repeat-like_dom_sf"/>
</dbReference>
<dbReference type="Pfam" id="PF00400">
    <property type="entry name" value="WD40"/>
    <property type="match status" value="2"/>
</dbReference>
<dbReference type="EMBL" id="KQ418308">
    <property type="protein sequence ID" value="KOF87842.1"/>
    <property type="molecule type" value="Genomic_DNA"/>
</dbReference>
<dbReference type="STRING" id="37653.A0A0L8HF55"/>
<dbReference type="InterPro" id="IPR001680">
    <property type="entry name" value="WD40_rpt"/>
</dbReference>
<dbReference type="InterPro" id="IPR036322">
    <property type="entry name" value="WD40_repeat_dom_sf"/>
</dbReference>
<keyword evidence="2" id="KW-0677">Repeat</keyword>
<dbReference type="InterPro" id="IPR019775">
    <property type="entry name" value="WD40_repeat_CS"/>
</dbReference>
<gene>
    <name evidence="4" type="ORF">OCBIM_22015994mg</name>
</gene>
<feature type="non-terminal residue" evidence="4">
    <location>
        <position position="1"/>
    </location>
</feature>
<dbReference type="AlphaFoldDB" id="A0A0L8HF55"/>
<proteinExistence type="predicted"/>
<keyword evidence="1 3" id="KW-0853">WD repeat</keyword>
<protein>
    <submittedName>
        <fullName evidence="4">Uncharacterized protein</fullName>
    </submittedName>
</protein>
<dbReference type="SMART" id="SM00320">
    <property type="entry name" value="WD40"/>
    <property type="match status" value="3"/>
</dbReference>
<dbReference type="PROSITE" id="PS50082">
    <property type="entry name" value="WD_REPEATS_2"/>
    <property type="match status" value="1"/>
</dbReference>
<dbReference type="Gene3D" id="2.130.10.10">
    <property type="entry name" value="YVTN repeat-like/Quinoprotein amine dehydrogenase"/>
    <property type="match status" value="1"/>
</dbReference>
<evidence type="ECO:0000313" key="4">
    <source>
        <dbReference type="EMBL" id="KOF87842.1"/>
    </source>
</evidence>
<dbReference type="OrthoDB" id="190105at2759"/>
<accession>A0A0L8HF55</accession>
<dbReference type="PROSITE" id="PS50294">
    <property type="entry name" value="WD_REPEATS_REGION"/>
    <property type="match status" value="1"/>
</dbReference>
<evidence type="ECO:0000256" key="1">
    <source>
        <dbReference type="ARBA" id="ARBA00022574"/>
    </source>
</evidence>
<reference evidence="4" key="1">
    <citation type="submission" date="2015-07" db="EMBL/GenBank/DDBJ databases">
        <title>MeaNS - Measles Nucleotide Surveillance Program.</title>
        <authorList>
            <person name="Tran T."/>
            <person name="Druce J."/>
        </authorList>
    </citation>
    <scope>NUCLEOTIDE SEQUENCE</scope>
    <source>
        <strain evidence="4">UCB-OBI-ISO-001</strain>
        <tissue evidence="4">Gonad</tissue>
    </source>
</reference>
<organism evidence="4">
    <name type="scientific">Octopus bimaculoides</name>
    <name type="common">California two-spotted octopus</name>
    <dbReference type="NCBI Taxonomy" id="37653"/>
    <lineage>
        <taxon>Eukaryota</taxon>
        <taxon>Metazoa</taxon>
        <taxon>Spiralia</taxon>
        <taxon>Lophotrochozoa</taxon>
        <taxon>Mollusca</taxon>
        <taxon>Cephalopoda</taxon>
        <taxon>Coleoidea</taxon>
        <taxon>Octopodiformes</taxon>
        <taxon>Octopoda</taxon>
        <taxon>Incirrata</taxon>
        <taxon>Octopodidae</taxon>
        <taxon>Octopus</taxon>
    </lineage>
</organism>
<dbReference type="SUPFAM" id="SSF50978">
    <property type="entry name" value="WD40 repeat-like"/>
    <property type="match status" value="1"/>
</dbReference>
<evidence type="ECO:0000256" key="2">
    <source>
        <dbReference type="ARBA" id="ARBA00022737"/>
    </source>
</evidence>
<name>A0A0L8HF55_OCTBM</name>
<dbReference type="PROSITE" id="PS00678">
    <property type="entry name" value="WD_REPEATS_1"/>
    <property type="match status" value="1"/>
</dbReference>
<sequence length="369" mass="40973">TGFVDIWWNDGDLKPCHTIHCGTNITAMSLTQTHSDTLVAVTTGPHVIFEAVGKRHRDENGNNREASVFQRLLKADFGNKVSTMKFLPNTETSCAFDCRIAVATKHAVKIYAPPPSNRCSSGTINNNNITLVADSENSTEVHNVYGTPITCMEVSGGSRPTLAVGLGSSTGLFDGYQVKLYDLSSGKPSVTFHGHTWYVSCMHLNSDSNEQPSQSSITLATGCGDRKVRLYDARCRFPVMTLAGHTQKISSVQADKWKIVSGGEDGVVTVWDIRMATRLWDWHNRHPVRLCRYNDRYLVVANVPDEKFVDPDNDGFADRKHRGSLQVYDFLCDDQQALVEALPDICRSSYDQLHGYDYGINLVTPYDTI</sequence>
<dbReference type="PANTHER" id="PTHR19855:SF16">
    <property type="entry name" value="F-BOX AND WD REPEAT DOMAIN CONTAINING 8"/>
    <property type="match status" value="1"/>
</dbReference>
<feature type="repeat" description="WD" evidence="3">
    <location>
        <begin position="242"/>
        <end position="274"/>
    </location>
</feature>
<evidence type="ECO:0000256" key="3">
    <source>
        <dbReference type="PROSITE-ProRule" id="PRU00221"/>
    </source>
</evidence>
<dbReference type="PANTHER" id="PTHR19855">
    <property type="entry name" value="WD40 REPEAT PROTEIN 12, 37"/>
    <property type="match status" value="1"/>
</dbReference>